<organism evidence="1 2">
    <name type="scientific">Succinivibrio faecicola</name>
    <dbReference type="NCBI Taxonomy" id="2820300"/>
    <lineage>
        <taxon>Bacteria</taxon>
        <taxon>Pseudomonadati</taxon>
        <taxon>Pseudomonadota</taxon>
        <taxon>Gammaproteobacteria</taxon>
        <taxon>Aeromonadales</taxon>
        <taxon>Succinivibrionaceae</taxon>
        <taxon>Succinivibrio</taxon>
    </lineage>
</organism>
<sequence length="72" mass="8252">MTEQEKLAILEDIFDLEAGSLSKEQVLKELEEWDSLSALSVVVMMKDQFDKKITGSDVRKFVKVEDILNLMC</sequence>
<dbReference type="Gene3D" id="1.10.1200.10">
    <property type="entry name" value="ACP-like"/>
    <property type="match status" value="1"/>
</dbReference>
<dbReference type="EMBL" id="JAGFNY010000027">
    <property type="protein sequence ID" value="MBW7570732.1"/>
    <property type="molecule type" value="Genomic_DNA"/>
</dbReference>
<dbReference type="Proteomes" id="UP000731465">
    <property type="component" value="Unassembled WGS sequence"/>
</dbReference>
<keyword evidence="2" id="KW-1185">Reference proteome</keyword>
<name>A0ABS7DHF2_9GAMM</name>
<protein>
    <submittedName>
        <fullName evidence="1">Acyl carrier protein</fullName>
    </submittedName>
</protein>
<dbReference type="InterPro" id="IPR036736">
    <property type="entry name" value="ACP-like_sf"/>
</dbReference>
<gene>
    <name evidence="1" type="ORF">J5V48_07490</name>
</gene>
<comment type="caution">
    <text evidence="1">The sequence shown here is derived from an EMBL/GenBank/DDBJ whole genome shotgun (WGS) entry which is preliminary data.</text>
</comment>
<dbReference type="RefSeq" id="WP_219937957.1">
    <property type="nucleotide sequence ID" value="NZ_JAGFNY010000027.1"/>
</dbReference>
<evidence type="ECO:0000313" key="1">
    <source>
        <dbReference type="EMBL" id="MBW7570732.1"/>
    </source>
</evidence>
<accession>A0ABS7DHF2</accession>
<proteinExistence type="predicted"/>
<dbReference type="SUPFAM" id="SSF47336">
    <property type="entry name" value="ACP-like"/>
    <property type="match status" value="1"/>
</dbReference>
<reference evidence="1 2" key="1">
    <citation type="submission" date="2021-03" db="EMBL/GenBank/DDBJ databases">
        <title>Succinivibrio sp. nov. isolated from feces of cow.</title>
        <authorList>
            <person name="Choi J.-Y."/>
        </authorList>
    </citation>
    <scope>NUCLEOTIDE SEQUENCE [LARGE SCALE GENOMIC DNA]</scope>
    <source>
        <strain evidence="1 2">AGMB01872</strain>
    </source>
</reference>
<evidence type="ECO:0000313" key="2">
    <source>
        <dbReference type="Proteomes" id="UP000731465"/>
    </source>
</evidence>